<proteinExistence type="predicted"/>
<name>A0A4Y6PPN0_PERCE</name>
<dbReference type="PROSITE" id="PS51257">
    <property type="entry name" value="PROKAR_LIPOPROTEIN"/>
    <property type="match status" value="1"/>
</dbReference>
<evidence type="ECO:0000313" key="2">
    <source>
        <dbReference type="EMBL" id="QDG50296.1"/>
    </source>
</evidence>
<gene>
    <name evidence="2" type="ORF">FIV42_05980</name>
</gene>
<protein>
    <submittedName>
        <fullName evidence="2">Uncharacterized protein</fullName>
    </submittedName>
</protein>
<dbReference type="AlphaFoldDB" id="A0A4Y6PPN0"/>
<sequence>MSTIKRISTGILISFFALGGMTACSQEAQQTKEEEGVVGVAEYGAQETEEKAKDVEQSAKVTQERAEKEVEEFIGGGPVESDTEKIITKVEREMKAYQEAIDEKGQKLDAATQLKMQNIEERISLVKKQYNELQQQTDWGVAEIDAEIETQAENIEDDWDDLEDNLEDMLGESYD</sequence>
<accession>A0A4Y6PPN0</accession>
<organism evidence="2 3">
    <name type="scientific">Persicimonas caeni</name>
    <dbReference type="NCBI Taxonomy" id="2292766"/>
    <lineage>
        <taxon>Bacteria</taxon>
        <taxon>Deltaproteobacteria</taxon>
        <taxon>Bradymonadales</taxon>
        <taxon>Bradymonadaceae</taxon>
        <taxon>Persicimonas</taxon>
    </lineage>
</organism>
<evidence type="ECO:0000256" key="1">
    <source>
        <dbReference type="SAM" id="MobiDB-lite"/>
    </source>
</evidence>
<keyword evidence="3" id="KW-1185">Reference proteome</keyword>
<reference evidence="2 3" key="1">
    <citation type="submission" date="2019-06" db="EMBL/GenBank/DDBJ databases">
        <title>Persicimonas caeni gen. nov., sp. nov., a predatory bacterium isolated from solar saltern.</title>
        <authorList>
            <person name="Wang S."/>
        </authorList>
    </citation>
    <scope>NUCLEOTIDE SEQUENCE [LARGE SCALE GENOMIC DNA]</scope>
    <source>
        <strain evidence="2 3">YN101</strain>
    </source>
</reference>
<dbReference type="RefSeq" id="WP_141196792.1">
    <property type="nucleotide sequence ID" value="NZ_CP041186.1"/>
</dbReference>
<accession>A0A5B8Y277</accession>
<dbReference type="Proteomes" id="UP000315995">
    <property type="component" value="Chromosome"/>
</dbReference>
<evidence type="ECO:0000313" key="3">
    <source>
        <dbReference type="Proteomes" id="UP000315995"/>
    </source>
</evidence>
<feature type="region of interest" description="Disordered" evidence="1">
    <location>
        <begin position="152"/>
        <end position="175"/>
    </location>
</feature>
<dbReference type="EMBL" id="CP041186">
    <property type="protein sequence ID" value="QDG50296.1"/>
    <property type="molecule type" value="Genomic_DNA"/>
</dbReference>